<dbReference type="Proteomes" id="UP001149954">
    <property type="component" value="Unassembled WGS sequence"/>
</dbReference>
<accession>A0A9W9XXJ4</accession>
<organism evidence="1 2">
    <name type="scientific">Penicillium fimorum</name>
    <dbReference type="NCBI Taxonomy" id="1882269"/>
    <lineage>
        <taxon>Eukaryota</taxon>
        <taxon>Fungi</taxon>
        <taxon>Dikarya</taxon>
        <taxon>Ascomycota</taxon>
        <taxon>Pezizomycotina</taxon>
        <taxon>Eurotiomycetes</taxon>
        <taxon>Eurotiomycetidae</taxon>
        <taxon>Eurotiales</taxon>
        <taxon>Aspergillaceae</taxon>
        <taxon>Penicillium</taxon>
    </lineage>
</organism>
<dbReference type="EMBL" id="JAPWDS010000002">
    <property type="protein sequence ID" value="KAJ5512071.1"/>
    <property type="molecule type" value="Genomic_DNA"/>
</dbReference>
<gene>
    <name evidence="1" type="ORF">N7463_001623</name>
</gene>
<proteinExistence type="predicted"/>
<keyword evidence="2" id="KW-1185">Reference proteome</keyword>
<evidence type="ECO:0000313" key="2">
    <source>
        <dbReference type="Proteomes" id="UP001149954"/>
    </source>
</evidence>
<sequence length="144" mass="15988">MLEAEIGNSFMMCRTSQDIRIFIATGAVTISVVSSKHSTAPVSTDYGSCSDAGNTRHGRPPLHLDLNIVDYTFSPNQKATRAKRSGQQDRQRLLSDLIRWAEPLGWIDLSWELRGGQKTPLYSPNSSDVDADRGCLNMNAEMRD</sequence>
<protein>
    <submittedName>
        <fullName evidence="1">Uncharacterized protein</fullName>
    </submittedName>
</protein>
<comment type="caution">
    <text evidence="1">The sequence shown here is derived from an EMBL/GenBank/DDBJ whole genome shotgun (WGS) entry which is preliminary data.</text>
</comment>
<dbReference type="AlphaFoldDB" id="A0A9W9XXJ4"/>
<name>A0A9W9XXJ4_9EURO</name>
<reference evidence="1" key="1">
    <citation type="submission" date="2022-12" db="EMBL/GenBank/DDBJ databases">
        <authorList>
            <person name="Petersen C."/>
        </authorList>
    </citation>
    <scope>NUCLEOTIDE SEQUENCE</scope>
    <source>
        <strain evidence="1">IBT 29495</strain>
    </source>
</reference>
<evidence type="ECO:0000313" key="1">
    <source>
        <dbReference type="EMBL" id="KAJ5512071.1"/>
    </source>
</evidence>
<reference evidence="1" key="2">
    <citation type="journal article" date="2023" name="IMA Fungus">
        <title>Comparative genomic study of the Penicillium genus elucidates a diverse pangenome and 15 lateral gene transfer events.</title>
        <authorList>
            <person name="Petersen C."/>
            <person name="Sorensen T."/>
            <person name="Nielsen M.R."/>
            <person name="Sondergaard T.E."/>
            <person name="Sorensen J.L."/>
            <person name="Fitzpatrick D.A."/>
            <person name="Frisvad J.C."/>
            <person name="Nielsen K.L."/>
        </authorList>
    </citation>
    <scope>NUCLEOTIDE SEQUENCE</scope>
    <source>
        <strain evidence="1">IBT 29495</strain>
    </source>
</reference>